<dbReference type="AlphaFoldDB" id="A0A382TIQ0"/>
<dbReference type="CDD" id="cd07436">
    <property type="entry name" value="PHP_PolX"/>
    <property type="match status" value="1"/>
</dbReference>
<dbReference type="InterPro" id="IPR004013">
    <property type="entry name" value="PHP_dom"/>
</dbReference>
<evidence type="ECO:0000313" key="2">
    <source>
        <dbReference type="EMBL" id="SVD21999.1"/>
    </source>
</evidence>
<organism evidence="2">
    <name type="scientific">marine metagenome</name>
    <dbReference type="NCBI Taxonomy" id="408172"/>
    <lineage>
        <taxon>unclassified sequences</taxon>
        <taxon>metagenomes</taxon>
        <taxon>ecological metagenomes</taxon>
    </lineage>
</organism>
<dbReference type="GO" id="GO:0042578">
    <property type="term" value="F:phosphoric ester hydrolase activity"/>
    <property type="evidence" value="ECO:0007669"/>
    <property type="project" value="TreeGrafter"/>
</dbReference>
<dbReference type="PANTHER" id="PTHR36928">
    <property type="entry name" value="PHOSPHATASE YCDX-RELATED"/>
    <property type="match status" value="1"/>
</dbReference>
<dbReference type="GO" id="GO:0008270">
    <property type="term" value="F:zinc ion binding"/>
    <property type="evidence" value="ECO:0007669"/>
    <property type="project" value="TreeGrafter"/>
</dbReference>
<dbReference type="SMART" id="SM00481">
    <property type="entry name" value="POLIIIAc"/>
    <property type="match status" value="1"/>
</dbReference>
<name>A0A382TIQ0_9ZZZZ</name>
<dbReference type="InterPro" id="IPR016195">
    <property type="entry name" value="Pol/histidinol_Pase-like"/>
</dbReference>
<reference evidence="2" key="1">
    <citation type="submission" date="2018-05" db="EMBL/GenBank/DDBJ databases">
        <authorList>
            <person name="Lanie J.A."/>
            <person name="Ng W.-L."/>
            <person name="Kazmierczak K.M."/>
            <person name="Andrzejewski T.M."/>
            <person name="Davidsen T.M."/>
            <person name="Wayne K.J."/>
            <person name="Tettelin H."/>
            <person name="Glass J.I."/>
            <person name="Rusch D."/>
            <person name="Podicherti R."/>
            <person name="Tsui H.-C.T."/>
            <person name="Winkler M.E."/>
        </authorList>
    </citation>
    <scope>NUCLEOTIDE SEQUENCE</scope>
</reference>
<feature type="non-terminal residue" evidence="2">
    <location>
        <position position="1"/>
    </location>
</feature>
<dbReference type="InterPro" id="IPR037160">
    <property type="entry name" value="DNA_Pol_thumb_sf"/>
</dbReference>
<dbReference type="InterPro" id="IPR047967">
    <property type="entry name" value="PolX_PHP"/>
</dbReference>
<dbReference type="Pfam" id="PF02811">
    <property type="entry name" value="PHP"/>
    <property type="match status" value="1"/>
</dbReference>
<dbReference type="InterPro" id="IPR050243">
    <property type="entry name" value="PHP_phosphatase"/>
</dbReference>
<dbReference type="Gene3D" id="3.20.20.140">
    <property type="entry name" value="Metal-dependent hydrolases"/>
    <property type="match status" value="1"/>
</dbReference>
<dbReference type="GO" id="GO:0005829">
    <property type="term" value="C:cytosol"/>
    <property type="evidence" value="ECO:0007669"/>
    <property type="project" value="TreeGrafter"/>
</dbReference>
<sequence>ASIGAEEEIFTALDLAYISPELREGRDEIEIAECGTLPALPEVCDLRGVFHNHTTASDGRDTLVDMATAAAARGWEYLGIADHSKASFQANGLDEKRVLTQIEDIAILNKSGEVGVHLFAGIEVDILGDGSLDLPTAVLAELDYVVASVHSRFSQSEEEMTARLVRAIEHPLVTMVGHLSGRLLLRREPYEFNIPKVIDAAAANAKIIEINANPQRLDMDWRHWRKAADKGVLACINPDAHAVEHFDFVEVGIHVARKGALQSREIFNTSSLNQVRERLAAMKP</sequence>
<feature type="domain" description="Polymerase/histidinol phosphatase N-terminal" evidence="1">
    <location>
        <begin position="48"/>
        <end position="128"/>
    </location>
</feature>
<dbReference type="Gene3D" id="3.30.210.10">
    <property type="entry name" value="DNA polymerase, thumb domain"/>
    <property type="match status" value="1"/>
</dbReference>
<accession>A0A382TIQ0</accession>
<gene>
    <name evidence="2" type="ORF">METZ01_LOCUS374853</name>
</gene>
<proteinExistence type="predicted"/>
<protein>
    <recommendedName>
        <fullName evidence="1">Polymerase/histidinol phosphatase N-terminal domain-containing protein</fullName>
    </recommendedName>
</protein>
<dbReference type="PANTHER" id="PTHR36928:SF1">
    <property type="entry name" value="PHOSPHATASE YCDX-RELATED"/>
    <property type="match status" value="1"/>
</dbReference>
<dbReference type="EMBL" id="UINC01136941">
    <property type="protein sequence ID" value="SVD21999.1"/>
    <property type="molecule type" value="Genomic_DNA"/>
</dbReference>
<evidence type="ECO:0000259" key="1">
    <source>
        <dbReference type="SMART" id="SM00481"/>
    </source>
</evidence>
<dbReference type="SUPFAM" id="SSF89550">
    <property type="entry name" value="PHP domain-like"/>
    <property type="match status" value="1"/>
</dbReference>
<dbReference type="InterPro" id="IPR003141">
    <property type="entry name" value="Pol/His_phosphatase_N"/>
</dbReference>